<accession>A0A6V6Z9Z3</accession>
<name>A0A6V6Z9Z3_9FLAO</name>
<protein>
    <submittedName>
        <fullName evidence="1">Uncharacterized protein</fullName>
    </submittedName>
</protein>
<keyword evidence="2" id="KW-1185">Reference proteome</keyword>
<dbReference type="RefSeq" id="WP_031454826.1">
    <property type="nucleotide sequence ID" value="NZ_CAIJDO010000227.1"/>
</dbReference>
<organism evidence="1 2">
    <name type="scientific">Flavobacterium chungangense</name>
    <dbReference type="NCBI Taxonomy" id="554283"/>
    <lineage>
        <taxon>Bacteria</taxon>
        <taxon>Pseudomonadati</taxon>
        <taxon>Bacteroidota</taxon>
        <taxon>Flavobacteriia</taxon>
        <taxon>Flavobacteriales</taxon>
        <taxon>Flavobacteriaceae</taxon>
        <taxon>Flavobacterium</taxon>
    </lineage>
</organism>
<dbReference type="AlphaFoldDB" id="A0A6V6Z9Z3"/>
<dbReference type="Proteomes" id="UP000556700">
    <property type="component" value="Unassembled WGS sequence"/>
</dbReference>
<evidence type="ECO:0000313" key="1">
    <source>
        <dbReference type="EMBL" id="CAD0008570.1"/>
    </source>
</evidence>
<sequence length="81" mass="9550">MEVIRLEFKSEIKEKILEVLSSFSSDELKIVEEITFFDPDFEENKKKLNTTYAKIKNGTAKFYTLEEVDAMLEETISKYEN</sequence>
<proteinExistence type="predicted"/>
<gene>
    <name evidence="1" type="ORF">FLACHUCJ7_03835</name>
</gene>
<dbReference type="EMBL" id="CAIJDO010000227">
    <property type="protein sequence ID" value="CAD0008570.1"/>
    <property type="molecule type" value="Genomic_DNA"/>
</dbReference>
<comment type="caution">
    <text evidence="1">The sequence shown here is derived from an EMBL/GenBank/DDBJ whole genome shotgun (WGS) entry which is preliminary data.</text>
</comment>
<reference evidence="1 2" key="1">
    <citation type="submission" date="2020-06" db="EMBL/GenBank/DDBJ databases">
        <authorList>
            <person name="Criscuolo A."/>
        </authorList>
    </citation>
    <scope>NUCLEOTIDE SEQUENCE [LARGE SCALE GENOMIC DNA]</scope>
    <source>
        <strain evidence="2">CIP 110025</strain>
    </source>
</reference>
<evidence type="ECO:0000313" key="2">
    <source>
        <dbReference type="Proteomes" id="UP000556700"/>
    </source>
</evidence>